<accession>A0A1G9TAX5</accession>
<reference evidence="2 3" key="1">
    <citation type="submission" date="2016-10" db="EMBL/GenBank/DDBJ databases">
        <authorList>
            <person name="de Groot N.N."/>
        </authorList>
    </citation>
    <scope>NUCLEOTIDE SEQUENCE [LARGE SCALE GENOMIC DNA]</scope>
    <source>
        <strain evidence="2 3">DSM 797</strain>
    </source>
</reference>
<evidence type="ECO:0000313" key="2">
    <source>
        <dbReference type="EMBL" id="SDM44811.1"/>
    </source>
</evidence>
<proteinExistence type="predicted"/>
<sequence length="140" mass="16314">MKKHNILGIVLCSVAMFSLSVFLYLIFIGEINNSYTYLFGAIMLFGIGMEDLFNNYIENKSSPPDTNLDNQMDYFLYTSKAKSLDITTFIISISVFIIITMQFFNFYFSGQNWILFTLLCIWIISKSIKITCYLNMLKKY</sequence>
<name>A0A1G9TAX5_9FIRM</name>
<gene>
    <name evidence="2" type="ORF">SAMN04515677_11238</name>
</gene>
<dbReference type="STRING" id="1121325.SAMN04515677_11238"/>
<keyword evidence="1" id="KW-1133">Transmembrane helix</keyword>
<dbReference type="EMBL" id="FNGW01000012">
    <property type="protein sequence ID" value="SDM44811.1"/>
    <property type="molecule type" value="Genomic_DNA"/>
</dbReference>
<feature type="transmembrane region" description="Helical" evidence="1">
    <location>
        <begin position="7"/>
        <end position="28"/>
    </location>
</feature>
<keyword evidence="1" id="KW-0812">Transmembrane</keyword>
<keyword evidence="3" id="KW-1185">Reference proteome</keyword>
<feature type="transmembrane region" description="Helical" evidence="1">
    <location>
        <begin position="86"/>
        <end position="107"/>
    </location>
</feature>
<dbReference type="Proteomes" id="UP000199068">
    <property type="component" value="Unassembled WGS sequence"/>
</dbReference>
<keyword evidence="1" id="KW-0472">Membrane</keyword>
<organism evidence="2 3">
    <name type="scientific">Romboutsia lituseburensis DSM 797</name>
    <dbReference type="NCBI Taxonomy" id="1121325"/>
    <lineage>
        <taxon>Bacteria</taxon>
        <taxon>Bacillati</taxon>
        <taxon>Bacillota</taxon>
        <taxon>Clostridia</taxon>
        <taxon>Peptostreptococcales</taxon>
        <taxon>Peptostreptococcaceae</taxon>
        <taxon>Romboutsia</taxon>
    </lineage>
</organism>
<dbReference type="RefSeq" id="WP_092727527.1">
    <property type="nucleotide sequence ID" value="NZ_FNGW01000012.1"/>
</dbReference>
<evidence type="ECO:0000256" key="1">
    <source>
        <dbReference type="SAM" id="Phobius"/>
    </source>
</evidence>
<evidence type="ECO:0000313" key="3">
    <source>
        <dbReference type="Proteomes" id="UP000199068"/>
    </source>
</evidence>
<feature type="transmembrane region" description="Helical" evidence="1">
    <location>
        <begin position="113"/>
        <end position="134"/>
    </location>
</feature>
<protein>
    <submittedName>
        <fullName evidence="2">Uncharacterized protein</fullName>
    </submittedName>
</protein>
<dbReference type="AlphaFoldDB" id="A0A1G9TAX5"/>